<accession>A0A395XK98</accession>
<dbReference type="Gene3D" id="3.40.50.300">
    <property type="entry name" value="P-loop containing nucleotide triphosphate hydrolases"/>
    <property type="match status" value="1"/>
</dbReference>
<dbReference type="InterPro" id="IPR003724">
    <property type="entry name" value="CblAdoTrfase_CobA"/>
</dbReference>
<dbReference type="Proteomes" id="UP000266376">
    <property type="component" value="Unassembled WGS sequence"/>
</dbReference>
<keyword evidence="1" id="KW-0808">Transferase</keyword>
<sequence>MIGTGRIHVYYGDGKGKTTAAMGLVLRAAGSGLDVLMFQFLKDNSSSERIILEQIPNVTCLPGKDRVKFVSKMNADEKARLKHYNNKALDEIIKFCGPFDVLVLDEILCAVQLGVLSEEKLVEFLEHKPRGLEIVLTGHVVSDKVLELADYVTEIRKIKHPYDQGITAREGIEY</sequence>
<dbReference type="InterPro" id="IPR027417">
    <property type="entry name" value="P-loop_NTPase"/>
</dbReference>
<dbReference type="PANTHER" id="PTHR46638:SF1">
    <property type="entry name" value="CORRINOID ADENOSYLTRANSFERASE"/>
    <property type="match status" value="1"/>
</dbReference>
<dbReference type="Pfam" id="PF02572">
    <property type="entry name" value="CobA_CobO_BtuR"/>
    <property type="match status" value="1"/>
</dbReference>
<dbReference type="EMBL" id="QSAJ01000047">
    <property type="protein sequence ID" value="RGW49340.1"/>
    <property type="molecule type" value="Genomic_DNA"/>
</dbReference>
<dbReference type="GO" id="GO:0009236">
    <property type="term" value="P:cobalamin biosynthetic process"/>
    <property type="evidence" value="ECO:0007669"/>
    <property type="project" value="InterPro"/>
</dbReference>
<comment type="caution">
    <text evidence="1">The sequence shown here is derived from an EMBL/GenBank/DDBJ whole genome shotgun (WGS) entry which is preliminary data.</text>
</comment>
<proteinExistence type="predicted"/>
<organism evidence="1 2">
    <name type="scientific">Dorea formicigenerans</name>
    <dbReference type="NCBI Taxonomy" id="39486"/>
    <lineage>
        <taxon>Bacteria</taxon>
        <taxon>Bacillati</taxon>
        <taxon>Bacillota</taxon>
        <taxon>Clostridia</taxon>
        <taxon>Lachnospirales</taxon>
        <taxon>Lachnospiraceae</taxon>
        <taxon>Dorea</taxon>
    </lineage>
</organism>
<gene>
    <name evidence="1" type="ORF">DWV67_14140</name>
</gene>
<evidence type="ECO:0000313" key="1">
    <source>
        <dbReference type="EMBL" id="RGW49340.1"/>
    </source>
</evidence>
<protein>
    <submittedName>
        <fullName evidence="1">Cob(I)yrinic acid a,c-diamide adenosyltransferase</fullName>
    </submittedName>
</protein>
<dbReference type="SUPFAM" id="SSF52540">
    <property type="entry name" value="P-loop containing nucleoside triphosphate hydrolases"/>
    <property type="match status" value="1"/>
</dbReference>
<dbReference type="PANTHER" id="PTHR46638">
    <property type="entry name" value="CORRINOID ADENOSYLTRANSFERASE"/>
    <property type="match status" value="1"/>
</dbReference>
<dbReference type="PIRSF" id="PIRSF015617">
    <property type="entry name" value="Adensltrnsf_CobA"/>
    <property type="match status" value="1"/>
</dbReference>
<dbReference type="GO" id="GO:0005524">
    <property type="term" value="F:ATP binding"/>
    <property type="evidence" value="ECO:0007669"/>
    <property type="project" value="InterPro"/>
</dbReference>
<evidence type="ECO:0000313" key="2">
    <source>
        <dbReference type="Proteomes" id="UP000266376"/>
    </source>
</evidence>
<dbReference type="AlphaFoldDB" id="A0A395XK98"/>
<reference evidence="1 2" key="1">
    <citation type="submission" date="2018-08" db="EMBL/GenBank/DDBJ databases">
        <title>A genome reference for cultivated species of the human gut microbiota.</title>
        <authorList>
            <person name="Zou Y."/>
            <person name="Xue W."/>
            <person name="Luo G."/>
        </authorList>
    </citation>
    <scope>NUCLEOTIDE SEQUENCE [LARGE SCALE GENOMIC DNA]</scope>
    <source>
        <strain evidence="1 2">AF12-11</strain>
    </source>
</reference>
<dbReference type="GO" id="GO:0008817">
    <property type="term" value="F:corrinoid adenosyltransferase activity"/>
    <property type="evidence" value="ECO:0007669"/>
    <property type="project" value="InterPro"/>
</dbReference>
<name>A0A395XK98_9FIRM</name>